<sequence>MSGCSGEESAFFKVKESINFSHFKNCLAPSASGSRSNNLPAKKVKKHTFLLSEHLLVAARRALFAFRIMKALTLEKNKGDTHEF</sequence>
<gene>
    <name evidence="1" type="ORF">AWH56_12715</name>
</gene>
<proteinExistence type="predicted"/>
<dbReference type="EMBL" id="LQXD01000109">
    <property type="protein sequence ID" value="OIJ15070.1"/>
    <property type="molecule type" value="Genomic_DNA"/>
</dbReference>
<reference evidence="1" key="1">
    <citation type="submission" date="2016-10" db="EMBL/GenBank/DDBJ databases">
        <title>Draft genome sequences of four alkaliphilic bacteria belonging to the Anaerobacillus genus.</title>
        <authorList>
            <person name="Bassil N.M."/>
            <person name="Lloyd J.R."/>
        </authorList>
    </citation>
    <scope>NUCLEOTIDE SEQUENCE [LARGE SCALE GENOMIC DNA]</scope>
    <source>
        <strain evidence="1">NB2006</strain>
    </source>
</reference>
<comment type="caution">
    <text evidence="1">The sequence shown here is derived from an EMBL/GenBank/DDBJ whole genome shotgun (WGS) entry which is preliminary data.</text>
</comment>
<organism evidence="1">
    <name type="scientific">Anaerobacillus isosaccharinicus</name>
    <dbReference type="NCBI Taxonomy" id="1532552"/>
    <lineage>
        <taxon>Bacteria</taxon>
        <taxon>Bacillati</taxon>
        <taxon>Bacillota</taxon>
        <taxon>Bacilli</taxon>
        <taxon>Bacillales</taxon>
        <taxon>Bacillaceae</taxon>
        <taxon>Anaerobacillus</taxon>
    </lineage>
</organism>
<name>A0A1S2LS83_9BACI</name>
<dbReference type="AlphaFoldDB" id="A0A1S2LS83"/>
<evidence type="ECO:0000313" key="1">
    <source>
        <dbReference type="EMBL" id="OIJ15070.1"/>
    </source>
</evidence>
<accession>A0A1S2LS83</accession>
<protein>
    <submittedName>
        <fullName evidence="1">Uncharacterized protein</fullName>
    </submittedName>
</protein>